<reference evidence="8 9" key="1">
    <citation type="journal article" date="2023" name="Nucleic Acids Res.">
        <title>The hologenome of Daphnia magna reveals possible DNA methylation and microbiome-mediated evolution of the host genome.</title>
        <authorList>
            <person name="Chaturvedi A."/>
            <person name="Li X."/>
            <person name="Dhandapani V."/>
            <person name="Marshall H."/>
            <person name="Kissane S."/>
            <person name="Cuenca-Cambronero M."/>
            <person name="Asole G."/>
            <person name="Calvet F."/>
            <person name="Ruiz-Romero M."/>
            <person name="Marangio P."/>
            <person name="Guigo R."/>
            <person name="Rago D."/>
            <person name="Mirbahai L."/>
            <person name="Eastwood N."/>
            <person name="Colbourne J.K."/>
            <person name="Zhou J."/>
            <person name="Mallon E."/>
            <person name="Orsini L."/>
        </authorList>
    </citation>
    <scope>NUCLEOTIDE SEQUENCE [LARGE SCALE GENOMIC DNA]</scope>
    <source>
        <strain evidence="8">LRV0_1</strain>
    </source>
</reference>
<evidence type="ECO:0000256" key="3">
    <source>
        <dbReference type="ARBA" id="ARBA00022741"/>
    </source>
</evidence>
<keyword evidence="4" id="KW-0347">Helicase</keyword>
<evidence type="ECO:0000256" key="1">
    <source>
        <dbReference type="ARBA" id="ARBA00004123"/>
    </source>
</evidence>
<evidence type="ECO:0000313" key="8">
    <source>
        <dbReference type="EMBL" id="KAK4021749.1"/>
    </source>
</evidence>
<comment type="caution">
    <text evidence="8">The sequence shown here is derived from an EMBL/GenBank/DDBJ whole genome shotgun (WGS) entry which is preliminary data.</text>
</comment>
<evidence type="ECO:0000256" key="5">
    <source>
        <dbReference type="ARBA" id="ARBA00022840"/>
    </source>
</evidence>
<comment type="similarity">
    <text evidence="2">Belongs to the SNF2/RAD54 helicase family.</text>
</comment>
<keyword evidence="7" id="KW-0539">Nucleus</keyword>
<protein>
    <submittedName>
        <fullName evidence="8">Uncharacterized protein</fullName>
    </submittedName>
</protein>
<sequence length="76" mass="8412">MAKYRRSIDFGFVKPGQLGTKAEFGKRFVKPLEKGQAVDSTPEDVRVKRFRAAILPQAVFYVCMPCATFGSVIGTP</sequence>
<keyword evidence="9" id="KW-1185">Reference proteome</keyword>
<keyword evidence="4" id="KW-0378">Hydrolase</keyword>
<accession>A0ABR0A9L4</accession>
<dbReference type="PANTHER" id="PTHR45797">
    <property type="entry name" value="RAD54-LIKE"/>
    <property type="match status" value="1"/>
</dbReference>
<organism evidence="8 9">
    <name type="scientific">Daphnia magna</name>
    <dbReference type="NCBI Taxonomy" id="35525"/>
    <lineage>
        <taxon>Eukaryota</taxon>
        <taxon>Metazoa</taxon>
        <taxon>Ecdysozoa</taxon>
        <taxon>Arthropoda</taxon>
        <taxon>Crustacea</taxon>
        <taxon>Branchiopoda</taxon>
        <taxon>Diplostraca</taxon>
        <taxon>Cladocera</taxon>
        <taxon>Anomopoda</taxon>
        <taxon>Daphniidae</taxon>
        <taxon>Daphnia</taxon>
    </lineage>
</organism>
<gene>
    <name evidence="8" type="ORF">OUZ56_003658</name>
</gene>
<dbReference type="PANTHER" id="PTHR45797:SF3">
    <property type="entry name" value="TRANSCRIPTIONAL REGULATOR ATRX HOMOLOG"/>
    <property type="match status" value="1"/>
</dbReference>
<comment type="subcellular location">
    <subcellularLocation>
        <location evidence="1">Nucleus</location>
    </subcellularLocation>
</comment>
<evidence type="ECO:0000313" key="9">
    <source>
        <dbReference type="Proteomes" id="UP001234178"/>
    </source>
</evidence>
<keyword evidence="5" id="KW-0067">ATP-binding</keyword>
<dbReference type="Gene3D" id="3.40.50.10810">
    <property type="entry name" value="Tandem AAA-ATPase domain"/>
    <property type="match status" value="1"/>
</dbReference>
<dbReference type="InterPro" id="IPR038718">
    <property type="entry name" value="SNF2-like_sf"/>
</dbReference>
<keyword evidence="3" id="KW-0547">Nucleotide-binding</keyword>
<evidence type="ECO:0000256" key="7">
    <source>
        <dbReference type="ARBA" id="ARBA00023242"/>
    </source>
</evidence>
<dbReference type="InterPro" id="IPR044574">
    <property type="entry name" value="ARIP4-like"/>
</dbReference>
<proteinExistence type="inferred from homology"/>
<dbReference type="Proteomes" id="UP001234178">
    <property type="component" value="Unassembled WGS sequence"/>
</dbReference>
<evidence type="ECO:0000256" key="2">
    <source>
        <dbReference type="ARBA" id="ARBA00007025"/>
    </source>
</evidence>
<evidence type="ECO:0000256" key="6">
    <source>
        <dbReference type="ARBA" id="ARBA00023125"/>
    </source>
</evidence>
<keyword evidence="6" id="KW-0238">DNA-binding</keyword>
<name>A0ABR0A9L4_9CRUS</name>
<evidence type="ECO:0000256" key="4">
    <source>
        <dbReference type="ARBA" id="ARBA00022806"/>
    </source>
</evidence>
<dbReference type="EMBL" id="JAOYFB010000036">
    <property type="protein sequence ID" value="KAK4021749.1"/>
    <property type="molecule type" value="Genomic_DNA"/>
</dbReference>